<dbReference type="SUPFAM" id="SSF53335">
    <property type="entry name" value="S-adenosyl-L-methionine-dependent methyltransferases"/>
    <property type="match status" value="1"/>
</dbReference>
<reference evidence="4" key="1">
    <citation type="submission" date="2020-05" db="EMBL/GenBank/DDBJ databases">
        <title>Mycena genomes resolve the evolution of fungal bioluminescence.</title>
        <authorList>
            <person name="Tsai I.J."/>
        </authorList>
    </citation>
    <scope>NUCLEOTIDE SEQUENCE</scope>
    <source>
        <strain evidence="4">CCC161011</strain>
    </source>
</reference>
<dbReference type="PANTHER" id="PTHR18895:SF74">
    <property type="entry name" value="MTRF1L RELEASE FACTOR GLUTAMINE METHYLTRANSFERASE"/>
    <property type="match status" value="1"/>
</dbReference>
<dbReference type="Gene3D" id="1.10.8.10">
    <property type="entry name" value="DNA helicase RuvA subunit, C-terminal domain"/>
    <property type="match status" value="1"/>
</dbReference>
<comment type="caution">
    <text evidence="4">The sequence shown here is derived from an EMBL/GenBank/DDBJ whole genome shotgun (WGS) entry which is preliminary data.</text>
</comment>
<dbReference type="Gene3D" id="3.40.50.150">
    <property type="entry name" value="Vaccinia Virus protein VP39"/>
    <property type="match status" value="1"/>
</dbReference>
<dbReference type="GO" id="GO:0005739">
    <property type="term" value="C:mitochondrion"/>
    <property type="evidence" value="ECO:0007669"/>
    <property type="project" value="TreeGrafter"/>
</dbReference>
<sequence length="279" mass="30809">MSLALLSARLGKRQAALEYQWMKRAKSPVSLEEMVNRRVAGEPLQYILEEQPFGPLSIKLRPPVLIPRPETEEWTIRLAELLRPTRMLSVLDLGTGTGCIPLLLCHLLPAGMVRAHGIDISPAAVKLAGENAVLCGFSASPAGNASRNTFRPIQASFLDPFFPHKHLGINPPFDLVTSNPPYISWSEYLGLSTEVTHYEDPKALFGGPDGLDFYHAIAALVARKGFLNPGAVVAVEVGHDQADRVQDIFRTTANIESEIWLDPWKKKRTVVARTRSTIE</sequence>
<dbReference type="InterPro" id="IPR050320">
    <property type="entry name" value="N5-glutamine_MTase"/>
</dbReference>
<dbReference type="InterPro" id="IPR004556">
    <property type="entry name" value="HemK-like"/>
</dbReference>
<proteinExistence type="predicted"/>
<protein>
    <submittedName>
        <fullName evidence="4">Protein-(Glutamine-n5) release factor-specific</fullName>
    </submittedName>
</protein>
<dbReference type="Proteomes" id="UP000620124">
    <property type="component" value="Unassembled WGS sequence"/>
</dbReference>
<keyword evidence="1" id="KW-0489">Methyltransferase</keyword>
<keyword evidence="5" id="KW-1185">Reference proteome</keyword>
<dbReference type="AlphaFoldDB" id="A0A8H7D4A1"/>
<evidence type="ECO:0000256" key="3">
    <source>
        <dbReference type="ARBA" id="ARBA00022691"/>
    </source>
</evidence>
<accession>A0A8H7D4A1</accession>
<gene>
    <name evidence="4" type="ORF">MVEN_00510900</name>
</gene>
<dbReference type="GO" id="GO:0008276">
    <property type="term" value="F:protein methyltransferase activity"/>
    <property type="evidence" value="ECO:0007669"/>
    <property type="project" value="InterPro"/>
</dbReference>
<dbReference type="PANTHER" id="PTHR18895">
    <property type="entry name" value="HEMK METHYLTRANSFERASE"/>
    <property type="match status" value="1"/>
</dbReference>
<organism evidence="4 5">
    <name type="scientific">Mycena venus</name>
    <dbReference type="NCBI Taxonomy" id="2733690"/>
    <lineage>
        <taxon>Eukaryota</taxon>
        <taxon>Fungi</taxon>
        <taxon>Dikarya</taxon>
        <taxon>Basidiomycota</taxon>
        <taxon>Agaricomycotina</taxon>
        <taxon>Agaricomycetes</taxon>
        <taxon>Agaricomycetidae</taxon>
        <taxon>Agaricales</taxon>
        <taxon>Marasmiineae</taxon>
        <taxon>Mycenaceae</taxon>
        <taxon>Mycena</taxon>
    </lineage>
</organism>
<evidence type="ECO:0000313" key="5">
    <source>
        <dbReference type="Proteomes" id="UP000620124"/>
    </source>
</evidence>
<dbReference type="GO" id="GO:0032259">
    <property type="term" value="P:methylation"/>
    <property type="evidence" value="ECO:0007669"/>
    <property type="project" value="UniProtKB-KW"/>
</dbReference>
<name>A0A8H7D4A1_9AGAR</name>
<evidence type="ECO:0000256" key="2">
    <source>
        <dbReference type="ARBA" id="ARBA00022679"/>
    </source>
</evidence>
<keyword evidence="2" id="KW-0808">Transferase</keyword>
<evidence type="ECO:0000313" key="4">
    <source>
        <dbReference type="EMBL" id="KAF7361674.1"/>
    </source>
</evidence>
<evidence type="ECO:0000256" key="1">
    <source>
        <dbReference type="ARBA" id="ARBA00022603"/>
    </source>
</evidence>
<dbReference type="NCBIfam" id="TIGR00536">
    <property type="entry name" value="hemK_fam"/>
    <property type="match status" value="1"/>
</dbReference>
<dbReference type="CDD" id="cd02440">
    <property type="entry name" value="AdoMet_MTases"/>
    <property type="match status" value="1"/>
</dbReference>
<dbReference type="OrthoDB" id="269872at2759"/>
<keyword evidence="3" id="KW-0949">S-adenosyl-L-methionine</keyword>
<dbReference type="InterPro" id="IPR029063">
    <property type="entry name" value="SAM-dependent_MTases_sf"/>
</dbReference>
<dbReference type="EMBL" id="JACAZI010000004">
    <property type="protein sequence ID" value="KAF7361674.1"/>
    <property type="molecule type" value="Genomic_DNA"/>
</dbReference>